<keyword evidence="4 5" id="KW-0472">Membrane</keyword>
<gene>
    <name evidence="6" type="ORF">FRX97_04520</name>
</gene>
<evidence type="ECO:0000256" key="1">
    <source>
        <dbReference type="ARBA" id="ARBA00004141"/>
    </source>
</evidence>
<dbReference type="Proteomes" id="UP000321168">
    <property type="component" value="Unassembled WGS sequence"/>
</dbReference>
<evidence type="ECO:0000256" key="5">
    <source>
        <dbReference type="RuleBase" id="RU363041"/>
    </source>
</evidence>
<dbReference type="EMBL" id="VORB01000003">
    <property type="protein sequence ID" value="TXC81787.1"/>
    <property type="molecule type" value="Genomic_DNA"/>
</dbReference>
<feature type="transmembrane region" description="Helical" evidence="5">
    <location>
        <begin position="73"/>
        <end position="91"/>
    </location>
</feature>
<keyword evidence="5" id="KW-1003">Cell membrane</keyword>
<dbReference type="InterPro" id="IPR002781">
    <property type="entry name" value="TM_pro_TauE-like"/>
</dbReference>
<dbReference type="PANTHER" id="PTHR43701">
    <property type="entry name" value="MEMBRANE TRANSPORTER PROTEIN MJ0441-RELATED"/>
    <property type="match status" value="1"/>
</dbReference>
<sequence length="122" mass="12963">MSLYTIVILALIGVVAGILSGFVGIGGGILIVPALVFLLGLTQHQAQGTSLALMLPPIGIMAVYNYYKADSVNWKYALVIAVCFVLGGYLGSKLSLALSPQKVKRIFGVFMLLVALKMIFSK</sequence>
<keyword evidence="2 5" id="KW-0812">Transmembrane</keyword>
<protein>
    <recommendedName>
        <fullName evidence="5">Probable membrane transporter protein</fullName>
    </recommendedName>
</protein>
<dbReference type="RefSeq" id="WP_147013835.1">
    <property type="nucleotide sequence ID" value="NZ_VORB01000003.1"/>
</dbReference>
<dbReference type="GO" id="GO:0005886">
    <property type="term" value="C:plasma membrane"/>
    <property type="evidence" value="ECO:0007669"/>
    <property type="project" value="UniProtKB-SubCell"/>
</dbReference>
<reference evidence="6 7" key="1">
    <citation type="submission" date="2019-08" db="EMBL/GenBank/DDBJ databases">
        <title>Genome of Luteibaculum oceani JCM 18817.</title>
        <authorList>
            <person name="Bowman J.P."/>
        </authorList>
    </citation>
    <scope>NUCLEOTIDE SEQUENCE [LARGE SCALE GENOMIC DNA]</scope>
    <source>
        <strain evidence="6 7">JCM 18817</strain>
    </source>
</reference>
<dbReference type="AlphaFoldDB" id="A0A5C6V9G2"/>
<feature type="transmembrane region" description="Helical" evidence="5">
    <location>
        <begin position="51"/>
        <end position="67"/>
    </location>
</feature>
<comment type="caution">
    <text evidence="6">The sequence shown here is derived from an EMBL/GenBank/DDBJ whole genome shotgun (WGS) entry which is preliminary data.</text>
</comment>
<evidence type="ECO:0000256" key="3">
    <source>
        <dbReference type="ARBA" id="ARBA00022989"/>
    </source>
</evidence>
<dbReference type="OrthoDB" id="595460at2"/>
<evidence type="ECO:0000313" key="7">
    <source>
        <dbReference type="Proteomes" id="UP000321168"/>
    </source>
</evidence>
<feature type="transmembrane region" description="Helical" evidence="5">
    <location>
        <begin position="103"/>
        <end position="120"/>
    </location>
</feature>
<organism evidence="6 7">
    <name type="scientific">Luteibaculum oceani</name>
    <dbReference type="NCBI Taxonomy" id="1294296"/>
    <lineage>
        <taxon>Bacteria</taxon>
        <taxon>Pseudomonadati</taxon>
        <taxon>Bacteroidota</taxon>
        <taxon>Flavobacteriia</taxon>
        <taxon>Flavobacteriales</taxon>
        <taxon>Luteibaculaceae</taxon>
        <taxon>Luteibaculum</taxon>
    </lineage>
</organism>
<dbReference type="InterPro" id="IPR051598">
    <property type="entry name" value="TSUP/Inactive_protease-like"/>
</dbReference>
<keyword evidence="7" id="KW-1185">Reference proteome</keyword>
<name>A0A5C6V9G2_9FLAO</name>
<comment type="similarity">
    <text evidence="5">Belongs to the 4-toluene sulfonate uptake permease (TSUP) (TC 2.A.102) family.</text>
</comment>
<evidence type="ECO:0000256" key="4">
    <source>
        <dbReference type="ARBA" id="ARBA00023136"/>
    </source>
</evidence>
<keyword evidence="3 5" id="KW-1133">Transmembrane helix</keyword>
<proteinExistence type="inferred from homology"/>
<dbReference type="PANTHER" id="PTHR43701:SF2">
    <property type="entry name" value="MEMBRANE TRANSPORTER PROTEIN YJNA-RELATED"/>
    <property type="match status" value="1"/>
</dbReference>
<dbReference type="Pfam" id="PF01925">
    <property type="entry name" value="TauE"/>
    <property type="match status" value="1"/>
</dbReference>
<feature type="transmembrane region" description="Helical" evidence="5">
    <location>
        <begin position="6"/>
        <end position="39"/>
    </location>
</feature>
<accession>A0A5C6V9G2</accession>
<evidence type="ECO:0000313" key="6">
    <source>
        <dbReference type="EMBL" id="TXC81787.1"/>
    </source>
</evidence>
<evidence type="ECO:0000256" key="2">
    <source>
        <dbReference type="ARBA" id="ARBA00022692"/>
    </source>
</evidence>
<comment type="subcellular location">
    <subcellularLocation>
        <location evidence="5">Cell membrane</location>
        <topology evidence="5">Multi-pass membrane protein</topology>
    </subcellularLocation>
    <subcellularLocation>
        <location evidence="1">Membrane</location>
        <topology evidence="1">Multi-pass membrane protein</topology>
    </subcellularLocation>
</comment>